<dbReference type="NCBIfam" id="NF038126">
    <property type="entry name" value="PEP_CTERM_FxDxF"/>
    <property type="match status" value="1"/>
</dbReference>
<keyword evidence="4" id="KW-1185">Reference proteome</keyword>
<feature type="domain" description="Ice-binding protein C-terminal" evidence="2">
    <location>
        <begin position="140"/>
        <end position="165"/>
    </location>
</feature>
<gene>
    <name evidence="3" type="ORF">CEJ45_02860</name>
</gene>
<evidence type="ECO:0000256" key="1">
    <source>
        <dbReference type="SAM" id="SignalP"/>
    </source>
</evidence>
<dbReference type="RefSeq" id="WP_088753724.1">
    <property type="nucleotide sequence ID" value="NZ_NJGV01000002.1"/>
</dbReference>
<evidence type="ECO:0000313" key="4">
    <source>
        <dbReference type="Proteomes" id="UP000214747"/>
    </source>
</evidence>
<feature type="chain" id="PRO_5012240153" evidence="1">
    <location>
        <begin position="24"/>
        <end position="181"/>
    </location>
</feature>
<feature type="signal peptide" evidence="1">
    <location>
        <begin position="1"/>
        <end position="23"/>
    </location>
</feature>
<sequence length="181" mass="18428">MKKLLVTSAISLALAMAAGSANATTFTLDVTKGSAAIPSLNYAANQSFSDVYNFTITSVKDLSASITATFVTTTNGGVQTFVLQNLADNTTIGSTKYTNTLGNKTVTTFAIDATSLSAGSYALKVTGKGSYGGSLDLTSPVPEASSTAMMLGGLALVGLIASRRRRKEDGKSFAPSAMAAA</sequence>
<dbReference type="Proteomes" id="UP000214747">
    <property type="component" value="Unassembled WGS sequence"/>
</dbReference>
<dbReference type="InterPro" id="IPR013424">
    <property type="entry name" value="Ice-binding_C"/>
</dbReference>
<protein>
    <submittedName>
        <fullName evidence="3">PEP-CTERM sorting domain-containing protein</fullName>
    </submittedName>
</protein>
<proteinExistence type="predicted"/>
<evidence type="ECO:0000313" key="3">
    <source>
        <dbReference type="EMBL" id="OWY36168.1"/>
    </source>
</evidence>
<organism evidence="3 4">
    <name type="scientific">Herbaspirillum aquaticum</name>
    <dbReference type="NCBI Taxonomy" id="568783"/>
    <lineage>
        <taxon>Bacteria</taxon>
        <taxon>Pseudomonadati</taxon>
        <taxon>Pseudomonadota</taxon>
        <taxon>Betaproteobacteria</taxon>
        <taxon>Burkholderiales</taxon>
        <taxon>Oxalobacteraceae</taxon>
        <taxon>Herbaspirillum</taxon>
    </lineage>
</organism>
<keyword evidence="1" id="KW-0732">Signal</keyword>
<name>A0A225SY57_9BURK</name>
<dbReference type="NCBIfam" id="TIGR02595">
    <property type="entry name" value="PEP_CTERM"/>
    <property type="match status" value="1"/>
</dbReference>
<dbReference type="EMBL" id="NJGV01000002">
    <property type="protein sequence ID" value="OWY36168.1"/>
    <property type="molecule type" value="Genomic_DNA"/>
</dbReference>
<reference evidence="3 4" key="1">
    <citation type="journal article" date="2010" name="Int. J. Syst. Evol. Microbiol.">
        <title>Reclassification of Herbaspirillum putei as a later heterotypic synonym of Herbaspirillum huttiense, with the description of H. huttiense subsp. huttiense subsp. nov. and H. huttiense subsp. putei subsp. nov., comb. nov., and description of Herbaspirillum aquaticum sp. nov.</title>
        <authorList>
            <person name="Dobritsa A.P."/>
            <person name="Reddy M.C."/>
            <person name="Samadpour M."/>
        </authorList>
    </citation>
    <scope>NUCLEOTIDE SEQUENCE [LARGE SCALE GENOMIC DNA]</scope>
    <source>
        <strain evidence="3 4">IEH 4430</strain>
    </source>
</reference>
<accession>A0A225SY57</accession>
<comment type="caution">
    <text evidence="3">The sequence shown here is derived from an EMBL/GenBank/DDBJ whole genome shotgun (WGS) entry which is preliminary data.</text>
</comment>
<dbReference type="Pfam" id="PF07589">
    <property type="entry name" value="PEP-CTERM"/>
    <property type="match status" value="1"/>
</dbReference>
<dbReference type="AlphaFoldDB" id="A0A225SY57"/>
<evidence type="ECO:0000259" key="2">
    <source>
        <dbReference type="Pfam" id="PF07589"/>
    </source>
</evidence>